<gene>
    <name evidence="4" type="ORF">AYI70_g3728</name>
</gene>
<dbReference type="PIRSF" id="PIRSF000915">
    <property type="entry name" value="PGP-type_phosphatase"/>
    <property type="match status" value="1"/>
</dbReference>
<dbReference type="Proteomes" id="UP000187283">
    <property type="component" value="Unassembled WGS sequence"/>
</dbReference>
<protein>
    <recommendedName>
        <fullName evidence="1">4-nitrophenylphosphatase</fullName>
        <shortName evidence="1">PNPPase</shortName>
        <ecNumber evidence="1">3.1.3.41</ecNumber>
    </recommendedName>
</protein>
<accession>A0A1R1Y256</accession>
<dbReference type="PANTHER" id="PTHR19288">
    <property type="entry name" value="4-NITROPHENYLPHOSPHATASE-RELATED"/>
    <property type="match status" value="1"/>
</dbReference>
<evidence type="ECO:0000313" key="5">
    <source>
        <dbReference type="Proteomes" id="UP000187283"/>
    </source>
</evidence>
<comment type="cofactor">
    <cofactor evidence="3">
        <name>Mg(2+)</name>
        <dbReference type="ChEBI" id="CHEBI:18420"/>
    </cofactor>
    <text evidence="3">Divalent metal ions. Mg(2+) is the most effective.</text>
</comment>
<dbReference type="SUPFAM" id="SSF56784">
    <property type="entry name" value="HAD-like"/>
    <property type="match status" value="1"/>
</dbReference>
<sequence>MTKHLSSITEYSALIDRYDTFLFDCDGKKLIFITNNSSVSRADYVKKFAKFGIEVDESNIFGSSFATAVYLKEVVNFDPEKFVFTIGGKGISDELKSQGIKILSPDFPEIENLDDISGIGPDNRVGAVVAGLDVKINYAKLAFAHVNIVQGNSRFIATNSDSTLPVGGITFPGAGSLLSVLKSSTKKEPVVIGKPNQIMFDLVKKSHHLDLKKTIMIGDRLDTDIDFGNRASVDTLLVYTGVTDQKSASESDIKATFSMNTFGDISLIEQ</sequence>
<keyword evidence="5" id="KW-1185">Reference proteome</keyword>
<organism evidence="4 5">
    <name type="scientific">Smittium culicis</name>
    <dbReference type="NCBI Taxonomy" id="133412"/>
    <lineage>
        <taxon>Eukaryota</taxon>
        <taxon>Fungi</taxon>
        <taxon>Fungi incertae sedis</taxon>
        <taxon>Zoopagomycota</taxon>
        <taxon>Kickxellomycotina</taxon>
        <taxon>Harpellomycetes</taxon>
        <taxon>Harpellales</taxon>
        <taxon>Legeriomycetaceae</taxon>
        <taxon>Smittium</taxon>
    </lineage>
</organism>
<evidence type="ECO:0000256" key="3">
    <source>
        <dbReference type="PIRSR" id="PIRSR000915-3"/>
    </source>
</evidence>
<keyword evidence="1" id="KW-0378">Hydrolase</keyword>
<dbReference type="Pfam" id="PF13344">
    <property type="entry name" value="Hydrolase_6"/>
    <property type="match status" value="1"/>
</dbReference>
<dbReference type="InterPro" id="IPR023214">
    <property type="entry name" value="HAD_sf"/>
</dbReference>
<keyword evidence="3" id="KW-0460">Magnesium</keyword>
<dbReference type="InterPro" id="IPR006357">
    <property type="entry name" value="HAD-SF_hydro_IIA"/>
</dbReference>
<dbReference type="AlphaFoldDB" id="A0A1R1Y256"/>
<dbReference type="GO" id="GO:0016791">
    <property type="term" value="F:phosphatase activity"/>
    <property type="evidence" value="ECO:0007669"/>
    <property type="project" value="TreeGrafter"/>
</dbReference>
<dbReference type="EMBL" id="LSSN01001102">
    <property type="protein sequence ID" value="OMJ21022.1"/>
    <property type="molecule type" value="Genomic_DNA"/>
</dbReference>
<evidence type="ECO:0000256" key="2">
    <source>
        <dbReference type="PIRSR" id="PIRSR000915-2"/>
    </source>
</evidence>
<dbReference type="NCBIfam" id="TIGR01460">
    <property type="entry name" value="HAD-SF-IIA"/>
    <property type="match status" value="1"/>
</dbReference>
<proteinExistence type="predicted"/>
<dbReference type="EC" id="3.1.3.41" evidence="1"/>
<dbReference type="Gene3D" id="3.40.50.1000">
    <property type="entry name" value="HAD superfamily/HAD-like"/>
    <property type="match status" value="2"/>
</dbReference>
<comment type="caution">
    <text evidence="4">The sequence shown here is derived from an EMBL/GenBank/DDBJ whole genome shotgun (WGS) entry which is preliminary data.</text>
</comment>
<evidence type="ECO:0000313" key="4">
    <source>
        <dbReference type="EMBL" id="OMJ21022.1"/>
    </source>
</evidence>
<feature type="binding site" evidence="2">
    <location>
        <position position="194"/>
    </location>
    <ligand>
        <name>substrate</name>
    </ligand>
</feature>
<dbReference type="STRING" id="133412.A0A1R1Y256"/>
<reference evidence="4 5" key="1">
    <citation type="submission" date="2017-01" db="EMBL/GenBank/DDBJ databases">
        <authorList>
            <person name="Mah S.A."/>
            <person name="Swanson W.J."/>
            <person name="Moy G.W."/>
            <person name="Vacquier V.D."/>
        </authorList>
    </citation>
    <scope>NUCLEOTIDE SEQUENCE [LARGE SCALE GENOMIC DNA]</scope>
    <source>
        <strain evidence="4 5">GSMNP</strain>
    </source>
</reference>
<dbReference type="GO" id="GO:0046872">
    <property type="term" value="F:metal ion binding"/>
    <property type="evidence" value="ECO:0007669"/>
    <property type="project" value="UniProtKB-KW"/>
</dbReference>
<dbReference type="PANTHER" id="PTHR19288:SF46">
    <property type="entry name" value="HALOACID DEHALOGENASE-LIKE HYDROLASE DOMAIN-CONTAINING PROTEIN 2"/>
    <property type="match status" value="1"/>
</dbReference>
<dbReference type="Pfam" id="PF13242">
    <property type="entry name" value="Hydrolase_like"/>
    <property type="match status" value="1"/>
</dbReference>
<dbReference type="InterPro" id="IPR036412">
    <property type="entry name" value="HAD-like_sf"/>
</dbReference>
<dbReference type="OrthoDB" id="413953at2759"/>
<comment type="catalytic activity">
    <reaction evidence="1">
        <text>4-nitrophenyl phosphate + H2O = 4-nitrophenol + phosphate + H(+)</text>
        <dbReference type="Rhea" id="RHEA:21664"/>
        <dbReference type="ChEBI" id="CHEBI:15377"/>
        <dbReference type="ChEBI" id="CHEBI:15378"/>
        <dbReference type="ChEBI" id="CHEBI:43474"/>
        <dbReference type="ChEBI" id="CHEBI:57917"/>
        <dbReference type="ChEBI" id="CHEBI:61146"/>
        <dbReference type="EC" id="3.1.3.41"/>
    </reaction>
</comment>
<dbReference type="GO" id="GO:0005737">
    <property type="term" value="C:cytoplasm"/>
    <property type="evidence" value="ECO:0007669"/>
    <property type="project" value="TreeGrafter"/>
</dbReference>
<feature type="binding site" evidence="3">
    <location>
        <position position="219"/>
    </location>
    <ligand>
        <name>Mg(2+)</name>
        <dbReference type="ChEBI" id="CHEBI:18420"/>
    </ligand>
</feature>
<evidence type="ECO:0000256" key="1">
    <source>
        <dbReference type="PIRNR" id="PIRNR000915"/>
    </source>
</evidence>
<name>A0A1R1Y256_9FUNG</name>
<keyword evidence="3" id="KW-0479">Metal-binding</keyword>